<protein>
    <submittedName>
        <fullName evidence="1">Uncharacterized protein</fullName>
    </submittedName>
</protein>
<organism evidence="1 2">
    <name type="scientific">Lasius niger</name>
    <name type="common">Black garden ant</name>
    <dbReference type="NCBI Taxonomy" id="67767"/>
    <lineage>
        <taxon>Eukaryota</taxon>
        <taxon>Metazoa</taxon>
        <taxon>Ecdysozoa</taxon>
        <taxon>Arthropoda</taxon>
        <taxon>Hexapoda</taxon>
        <taxon>Insecta</taxon>
        <taxon>Pterygota</taxon>
        <taxon>Neoptera</taxon>
        <taxon>Endopterygota</taxon>
        <taxon>Hymenoptera</taxon>
        <taxon>Apocrita</taxon>
        <taxon>Aculeata</taxon>
        <taxon>Formicoidea</taxon>
        <taxon>Formicidae</taxon>
        <taxon>Formicinae</taxon>
        <taxon>Lasius</taxon>
        <taxon>Lasius</taxon>
    </lineage>
</organism>
<sequence>MATIAASSSARLFTSRNAAVSRPQSRNSCFSLNRSCAKANAAGGGYTGTRCASHAAVSAGTFSKSKLTASTLAANSANAARSLQSATICGVT</sequence>
<gene>
    <name evidence="1" type="ORF">RF55_22069</name>
</gene>
<name>A0A0J7JXX6_LASNI</name>
<dbReference type="AlphaFoldDB" id="A0A0J7JXX6"/>
<reference evidence="1 2" key="1">
    <citation type="submission" date="2015-04" db="EMBL/GenBank/DDBJ databases">
        <title>Lasius niger genome sequencing.</title>
        <authorList>
            <person name="Konorov E.A."/>
            <person name="Nikitin M.A."/>
            <person name="Kirill M.V."/>
            <person name="Chang P."/>
        </authorList>
    </citation>
    <scope>NUCLEOTIDE SEQUENCE [LARGE SCALE GENOMIC DNA]</scope>
    <source>
        <tissue evidence="1">Whole</tissue>
    </source>
</reference>
<dbReference type="Proteomes" id="UP000036403">
    <property type="component" value="Unassembled WGS sequence"/>
</dbReference>
<dbReference type="PaxDb" id="67767-A0A0J7JXX6"/>
<accession>A0A0J7JXX6</accession>
<evidence type="ECO:0000313" key="1">
    <source>
        <dbReference type="EMBL" id="KMQ82716.1"/>
    </source>
</evidence>
<keyword evidence="2" id="KW-1185">Reference proteome</keyword>
<proteinExistence type="predicted"/>
<dbReference type="EMBL" id="LBMM01023484">
    <property type="protein sequence ID" value="KMQ82716.1"/>
    <property type="molecule type" value="Genomic_DNA"/>
</dbReference>
<comment type="caution">
    <text evidence="1">The sequence shown here is derived from an EMBL/GenBank/DDBJ whole genome shotgun (WGS) entry which is preliminary data.</text>
</comment>
<evidence type="ECO:0000313" key="2">
    <source>
        <dbReference type="Proteomes" id="UP000036403"/>
    </source>
</evidence>